<dbReference type="InterPro" id="IPR027353">
    <property type="entry name" value="NET_dom"/>
</dbReference>
<organism evidence="6 7">
    <name type="scientific">Fusarium ambrosium</name>
    <dbReference type="NCBI Taxonomy" id="131363"/>
    <lineage>
        <taxon>Eukaryota</taxon>
        <taxon>Fungi</taxon>
        <taxon>Dikarya</taxon>
        <taxon>Ascomycota</taxon>
        <taxon>Pezizomycotina</taxon>
        <taxon>Sordariomycetes</taxon>
        <taxon>Hypocreomycetidae</taxon>
        <taxon>Hypocreales</taxon>
        <taxon>Nectriaceae</taxon>
        <taxon>Fusarium</taxon>
        <taxon>Fusarium solani species complex</taxon>
    </lineage>
</organism>
<dbReference type="AlphaFoldDB" id="A0A428V238"/>
<feature type="transmembrane region" description="Helical" evidence="4">
    <location>
        <begin position="40"/>
        <end position="73"/>
    </location>
</feature>
<evidence type="ECO:0000256" key="3">
    <source>
        <dbReference type="SAM" id="MobiDB-lite"/>
    </source>
</evidence>
<dbReference type="CDD" id="cd16905">
    <property type="entry name" value="YEATS_Taf14_like"/>
    <property type="match status" value="1"/>
</dbReference>
<keyword evidence="1 2" id="KW-0539">Nucleus</keyword>
<feature type="region of interest" description="Disordered" evidence="3">
    <location>
        <begin position="255"/>
        <end position="284"/>
    </location>
</feature>
<dbReference type="GO" id="GO:0005634">
    <property type="term" value="C:nucleus"/>
    <property type="evidence" value="ECO:0007669"/>
    <property type="project" value="UniProtKB-SubCell"/>
</dbReference>
<dbReference type="Pfam" id="PF03366">
    <property type="entry name" value="YEATS"/>
    <property type="match status" value="1"/>
</dbReference>
<evidence type="ECO:0000256" key="2">
    <source>
        <dbReference type="PROSITE-ProRule" id="PRU00376"/>
    </source>
</evidence>
<comment type="subcellular location">
    <subcellularLocation>
        <location evidence="2">Nucleus</location>
    </subcellularLocation>
</comment>
<protein>
    <recommendedName>
        <fullName evidence="5">YEATS domain-containing protein</fullName>
    </recommendedName>
</protein>
<evidence type="ECO:0000256" key="1">
    <source>
        <dbReference type="ARBA" id="ARBA00023242"/>
    </source>
</evidence>
<evidence type="ECO:0000259" key="5">
    <source>
        <dbReference type="PROSITE" id="PS51037"/>
    </source>
</evidence>
<proteinExistence type="predicted"/>
<dbReference type="Proteomes" id="UP000288429">
    <property type="component" value="Unassembled WGS sequence"/>
</dbReference>
<evidence type="ECO:0000256" key="4">
    <source>
        <dbReference type="SAM" id="Phobius"/>
    </source>
</evidence>
<dbReference type="Pfam" id="PF17035">
    <property type="entry name" value="BET"/>
    <property type="match status" value="1"/>
</dbReference>
<feature type="domain" description="YEATS" evidence="5">
    <location>
        <begin position="129"/>
        <end position="264"/>
    </location>
</feature>
<keyword evidence="4" id="KW-0472">Membrane</keyword>
<dbReference type="PANTHER" id="PTHR23195">
    <property type="entry name" value="YEATS DOMAIN"/>
    <property type="match status" value="1"/>
</dbReference>
<comment type="caution">
    <text evidence="6">The sequence shown here is derived from an EMBL/GenBank/DDBJ whole genome shotgun (WGS) entry which is preliminary data.</text>
</comment>
<reference evidence="6 7" key="1">
    <citation type="submission" date="2017-06" db="EMBL/GenBank/DDBJ databases">
        <title>Cmopartive genomic analysis of Ambrosia Fusariam Clade fungi.</title>
        <authorList>
            <person name="Stajich J.E."/>
            <person name="Carrillo J."/>
            <person name="Kijimoto T."/>
            <person name="Eskalen A."/>
            <person name="O'Donnell K."/>
            <person name="Kasson M."/>
        </authorList>
    </citation>
    <scope>NUCLEOTIDE SEQUENCE [LARGE SCALE GENOMIC DNA]</scope>
    <source>
        <strain evidence="6 7">NRRL 20438</strain>
    </source>
</reference>
<gene>
    <name evidence="6" type="ORF">CDV31_000559</name>
</gene>
<dbReference type="EMBL" id="NIZV01000004">
    <property type="protein sequence ID" value="RSM20582.1"/>
    <property type="molecule type" value="Genomic_DNA"/>
</dbReference>
<name>A0A428V238_9HYPO</name>
<dbReference type="InterPro" id="IPR038704">
    <property type="entry name" value="YEAST_sf"/>
</dbReference>
<sequence>MLVELPDTVHLEREVALAFPVCSAPTVLRLLCELLLHPDFFFTTVAAIALVAFAFANIIITLHASAFLPLFLFPTKHLCYRATLPPLCLLLLPRIYTRPLGGLRAPTRRPHRTLRISATMPSRNRIKIRKAANDVQRKIKVVTEQHVIDKPSPMEAFPMREWSLKIFLLDEDGNERPADVFNKVVYNLHPTFENPVQTFTKAPFTCSNEGWGEFEISIDCYTTEKTKLAPIIQDLNFQKNKYDVTHTVVFKNPSQNLQERLRETGPLPTDDDHRPKKKGLATKKSAQKYDYEKIAEALEKLEEEDLLRVIQLINENKGPDTYIRSDVEAGEFSIDLYTMPDILTTKLWDHLSKKGLVS</sequence>
<dbReference type="InterPro" id="IPR055129">
    <property type="entry name" value="YEATS_dom"/>
</dbReference>
<keyword evidence="4" id="KW-1133">Transmembrane helix</keyword>
<dbReference type="GO" id="GO:0000785">
    <property type="term" value="C:chromatin"/>
    <property type="evidence" value="ECO:0007669"/>
    <property type="project" value="UniProtKB-ARBA"/>
</dbReference>
<dbReference type="Gene3D" id="2.60.40.1970">
    <property type="entry name" value="YEATS domain"/>
    <property type="match status" value="1"/>
</dbReference>
<keyword evidence="4" id="KW-0812">Transmembrane</keyword>
<dbReference type="GO" id="GO:0006355">
    <property type="term" value="P:regulation of DNA-templated transcription"/>
    <property type="evidence" value="ECO:0007669"/>
    <property type="project" value="InterPro"/>
</dbReference>
<accession>A0A428V238</accession>
<evidence type="ECO:0000313" key="6">
    <source>
        <dbReference type="EMBL" id="RSM20582.1"/>
    </source>
</evidence>
<keyword evidence="7" id="KW-1185">Reference proteome</keyword>
<dbReference type="PROSITE" id="PS51037">
    <property type="entry name" value="YEATS"/>
    <property type="match status" value="1"/>
</dbReference>
<evidence type="ECO:0000313" key="7">
    <source>
        <dbReference type="Proteomes" id="UP000288429"/>
    </source>
</evidence>
<dbReference type="InterPro" id="IPR005033">
    <property type="entry name" value="YEATS"/>
</dbReference>